<reference evidence="3 4" key="1">
    <citation type="submission" date="2015-06" db="EMBL/GenBank/DDBJ databases">
        <title>Draft genome assembly of filamentous brackish cyanobacterium Limnoraphis robusta strain CS-951.</title>
        <authorList>
            <person name="Willis A."/>
            <person name="Parks M."/>
            <person name="Burford M.A."/>
        </authorList>
    </citation>
    <scope>NUCLEOTIDE SEQUENCE [LARGE SCALE GENOMIC DNA]</scope>
    <source>
        <strain evidence="3 4">CS-951</strain>
    </source>
</reference>
<dbReference type="AlphaFoldDB" id="A0A0F5YDF9"/>
<evidence type="ECO:0000313" key="3">
    <source>
        <dbReference type="EMBL" id="KKD36270.1"/>
    </source>
</evidence>
<dbReference type="Proteomes" id="UP000033607">
    <property type="component" value="Unassembled WGS sequence"/>
</dbReference>
<dbReference type="RefSeq" id="WP_046280485.1">
    <property type="nucleotide sequence ID" value="NZ_LATL02000313.1"/>
</dbReference>
<organism evidence="3 4">
    <name type="scientific">Limnoraphis robusta CS-951</name>
    <dbReference type="NCBI Taxonomy" id="1637645"/>
    <lineage>
        <taxon>Bacteria</taxon>
        <taxon>Bacillati</taxon>
        <taxon>Cyanobacteriota</taxon>
        <taxon>Cyanophyceae</taxon>
        <taxon>Oscillatoriophycideae</taxon>
        <taxon>Oscillatoriales</taxon>
        <taxon>Sirenicapillariaceae</taxon>
        <taxon>Limnoraphis</taxon>
    </lineage>
</organism>
<sequence>MNRFLSGITVSFLALGLTSPAFAQDRPSLQQPTTPSSAQTTKNDFVCNYQYKIGDETKEASVSGTTRLQAKEQRSQQIDRLEEEADQRGENFEVTYQLCRDPFGPN</sequence>
<gene>
    <name evidence="3" type="ORF">WN50_20710</name>
</gene>
<evidence type="ECO:0000256" key="2">
    <source>
        <dbReference type="SAM" id="SignalP"/>
    </source>
</evidence>
<proteinExistence type="predicted"/>
<evidence type="ECO:0000256" key="1">
    <source>
        <dbReference type="SAM" id="MobiDB-lite"/>
    </source>
</evidence>
<evidence type="ECO:0000313" key="4">
    <source>
        <dbReference type="Proteomes" id="UP000033607"/>
    </source>
</evidence>
<name>A0A0F5YDF9_9CYAN</name>
<dbReference type="EMBL" id="LATL02000313">
    <property type="protein sequence ID" value="KKD36270.1"/>
    <property type="molecule type" value="Genomic_DNA"/>
</dbReference>
<comment type="caution">
    <text evidence="3">The sequence shown here is derived from an EMBL/GenBank/DDBJ whole genome shotgun (WGS) entry which is preliminary data.</text>
</comment>
<feature type="compositionally biased region" description="Basic and acidic residues" evidence="1">
    <location>
        <begin position="69"/>
        <end position="88"/>
    </location>
</feature>
<feature type="region of interest" description="Disordered" evidence="1">
    <location>
        <begin position="62"/>
        <end position="88"/>
    </location>
</feature>
<protein>
    <submittedName>
        <fullName evidence="3">Uncharacterized protein</fullName>
    </submittedName>
</protein>
<accession>A0A0F5YDF9</accession>
<feature type="signal peptide" evidence="2">
    <location>
        <begin position="1"/>
        <end position="23"/>
    </location>
</feature>
<feature type="chain" id="PRO_5002498073" evidence="2">
    <location>
        <begin position="24"/>
        <end position="106"/>
    </location>
</feature>
<keyword evidence="2" id="KW-0732">Signal</keyword>